<dbReference type="GO" id="GO:0005737">
    <property type="term" value="C:cytoplasm"/>
    <property type="evidence" value="ECO:0007669"/>
    <property type="project" value="UniProtKB-SubCell"/>
</dbReference>
<feature type="region of interest" description="Disordered" evidence="13">
    <location>
        <begin position="337"/>
        <end position="410"/>
    </location>
</feature>
<organism evidence="15 16">
    <name type="scientific">Tritrichomonas foetus</name>
    <dbReference type="NCBI Taxonomy" id="1144522"/>
    <lineage>
        <taxon>Eukaryota</taxon>
        <taxon>Metamonada</taxon>
        <taxon>Parabasalia</taxon>
        <taxon>Tritrichomonadida</taxon>
        <taxon>Tritrichomonadidae</taxon>
        <taxon>Tritrichomonas</taxon>
    </lineage>
</organism>
<evidence type="ECO:0000256" key="6">
    <source>
        <dbReference type="ARBA" id="ARBA00022679"/>
    </source>
</evidence>
<dbReference type="Proteomes" id="UP000179807">
    <property type="component" value="Unassembled WGS sequence"/>
</dbReference>
<dbReference type="InterPro" id="IPR050629">
    <property type="entry name" value="STE20/SPS1-PAK"/>
</dbReference>
<dbReference type="FunFam" id="1.10.510.10:FF:000837">
    <property type="entry name" value="STE family protein kinase"/>
    <property type="match status" value="1"/>
</dbReference>
<keyword evidence="16" id="KW-1185">Reference proteome</keyword>
<gene>
    <name evidence="15" type="primary">STK39</name>
    <name evidence="15" type="ORF">TRFO_40126</name>
</gene>
<evidence type="ECO:0000256" key="10">
    <source>
        <dbReference type="ARBA" id="ARBA00047899"/>
    </source>
</evidence>
<feature type="compositionally biased region" description="Low complexity" evidence="13">
    <location>
        <begin position="341"/>
        <end position="364"/>
    </location>
</feature>
<dbReference type="InterPro" id="IPR017441">
    <property type="entry name" value="Protein_kinase_ATP_BS"/>
</dbReference>
<evidence type="ECO:0000256" key="12">
    <source>
        <dbReference type="PROSITE-ProRule" id="PRU10141"/>
    </source>
</evidence>
<evidence type="ECO:0000256" key="5">
    <source>
        <dbReference type="ARBA" id="ARBA00022527"/>
    </source>
</evidence>
<comment type="catalytic activity">
    <reaction evidence="10">
        <text>L-threonyl-[protein] + ATP = O-phospho-L-threonyl-[protein] + ADP + H(+)</text>
        <dbReference type="Rhea" id="RHEA:46608"/>
        <dbReference type="Rhea" id="RHEA-COMP:11060"/>
        <dbReference type="Rhea" id="RHEA-COMP:11605"/>
        <dbReference type="ChEBI" id="CHEBI:15378"/>
        <dbReference type="ChEBI" id="CHEBI:30013"/>
        <dbReference type="ChEBI" id="CHEBI:30616"/>
        <dbReference type="ChEBI" id="CHEBI:61977"/>
        <dbReference type="ChEBI" id="CHEBI:456216"/>
        <dbReference type="EC" id="2.7.11.1"/>
    </reaction>
</comment>
<feature type="binding site" evidence="12">
    <location>
        <position position="54"/>
    </location>
    <ligand>
        <name>ATP</name>
        <dbReference type="ChEBI" id="CHEBI:30616"/>
    </ligand>
</feature>
<evidence type="ECO:0000256" key="8">
    <source>
        <dbReference type="ARBA" id="ARBA00022777"/>
    </source>
</evidence>
<feature type="domain" description="Protein kinase" evidence="14">
    <location>
        <begin position="25"/>
        <end position="285"/>
    </location>
</feature>
<dbReference type="SMART" id="SM00220">
    <property type="entry name" value="S_TKc"/>
    <property type="match status" value="1"/>
</dbReference>
<keyword evidence="4" id="KW-0963">Cytoplasm</keyword>
<evidence type="ECO:0000256" key="1">
    <source>
        <dbReference type="ARBA" id="ARBA00004496"/>
    </source>
</evidence>
<reference evidence="15" key="1">
    <citation type="submission" date="2016-10" db="EMBL/GenBank/DDBJ databases">
        <authorList>
            <person name="Benchimol M."/>
            <person name="Almeida L.G."/>
            <person name="Vasconcelos A.T."/>
            <person name="Perreira-Neves A."/>
            <person name="Rosa I.A."/>
            <person name="Tasca T."/>
            <person name="Bogo M.R."/>
            <person name="de Souza W."/>
        </authorList>
    </citation>
    <scope>NUCLEOTIDE SEQUENCE [LARGE SCALE GENOMIC DNA]</scope>
    <source>
        <strain evidence="15">K</strain>
    </source>
</reference>
<dbReference type="AlphaFoldDB" id="A0A1J4J612"/>
<dbReference type="GO" id="GO:0004674">
    <property type="term" value="F:protein serine/threonine kinase activity"/>
    <property type="evidence" value="ECO:0007669"/>
    <property type="project" value="UniProtKB-KW"/>
</dbReference>
<dbReference type="PANTHER" id="PTHR48012:SF10">
    <property type="entry name" value="FI20177P1"/>
    <property type="match status" value="1"/>
</dbReference>
<keyword evidence="6" id="KW-0808">Transferase</keyword>
<dbReference type="InterPro" id="IPR011009">
    <property type="entry name" value="Kinase-like_dom_sf"/>
</dbReference>
<evidence type="ECO:0000256" key="4">
    <source>
        <dbReference type="ARBA" id="ARBA00022490"/>
    </source>
</evidence>
<dbReference type="OrthoDB" id="248923at2759"/>
<feature type="compositionally biased region" description="Polar residues" evidence="13">
    <location>
        <begin position="426"/>
        <end position="435"/>
    </location>
</feature>
<dbReference type="InterPro" id="IPR000719">
    <property type="entry name" value="Prot_kinase_dom"/>
</dbReference>
<feature type="compositionally biased region" description="Polar residues" evidence="13">
    <location>
        <begin position="394"/>
        <end position="404"/>
    </location>
</feature>
<dbReference type="Pfam" id="PF00069">
    <property type="entry name" value="Pkinase"/>
    <property type="match status" value="1"/>
</dbReference>
<name>A0A1J4J612_9EUKA</name>
<comment type="catalytic activity">
    <reaction evidence="11">
        <text>L-seryl-[protein] + ATP = O-phospho-L-seryl-[protein] + ADP + H(+)</text>
        <dbReference type="Rhea" id="RHEA:17989"/>
        <dbReference type="Rhea" id="RHEA-COMP:9863"/>
        <dbReference type="Rhea" id="RHEA-COMP:11604"/>
        <dbReference type="ChEBI" id="CHEBI:15378"/>
        <dbReference type="ChEBI" id="CHEBI:29999"/>
        <dbReference type="ChEBI" id="CHEBI:30616"/>
        <dbReference type="ChEBI" id="CHEBI:83421"/>
        <dbReference type="ChEBI" id="CHEBI:456216"/>
        <dbReference type="EC" id="2.7.11.1"/>
    </reaction>
</comment>
<feature type="compositionally biased region" description="Basic and acidic residues" evidence="13">
    <location>
        <begin position="438"/>
        <end position="451"/>
    </location>
</feature>
<evidence type="ECO:0000256" key="3">
    <source>
        <dbReference type="ARBA" id="ARBA00012513"/>
    </source>
</evidence>
<dbReference type="PROSITE" id="PS00107">
    <property type="entry name" value="PROTEIN_KINASE_ATP"/>
    <property type="match status" value="1"/>
</dbReference>
<sequence length="451" mass="50431">MIFDRKQILNSRDQNMDFPLDISQYKIGSMIGRGATSEVYAATCLKNNRKLAIKAINLEVCPIEIESLRAEVAFWSTCNHPNVVEYYGSFVDKSTLYILMEYMSGGSCYEIMRYGYPKGISKEIYIATILREVLKALNYFHENRQMHRDVKAGNILINEKGEVKIADFGIAANLLEQGQRKRARFTVIGTPCYMAPEILAAGVGYTEKADIWSLGITAIELATGSAPYSNLYPLEVIVRISNSPPPTLPEDRNFSSAFKDFVKQCLQQVASKRFTAHQLLETKFIKSGVSQSTLANALIATLEPLEERFKKVHAEKTGQTKSKPASEAISWDFALDDETPATNNSNSNNSDTASTNNANNNNGTAVGGKISSDEPTESSDQQKPQVLKKGKFTITKQTHNPNETNEQKIKAMEEEVETLKERIKNAKSQNESLSKNIRHLEKKINKMKESE</sequence>
<dbReference type="EMBL" id="MLAK01001387">
    <property type="protein sequence ID" value="OHS93591.1"/>
    <property type="molecule type" value="Genomic_DNA"/>
</dbReference>
<dbReference type="SUPFAM" id="SSF56112">
    <property type="entry name" value="Protein kinase-like (PK-like)"/>
    <property type="match status" value="1"/>
</dbReference>
<dbReference type="GeneID" id="94847724"/>
<comment type="subcellular location">
    <subcellularLocation>
        <location evidence="1">Cytoplasm</location>
    </subcellularLocation>
</comment>
<keyword evidence="5" id="KW-0723">Serine/threonine-protein kinase</keyword>
<keyword evidence="8 15" id="KW-0418">Kinase</keyword>
<evidence type="ECO:0000313" key="15">
    <source>
        <dbReference type="EMBL" id="OHS93591.1"/>
    </source>
</evidence>
<keyword evidence="7 12" id="KW-0547">Nucleotide-binding</keyword>
<evidence type="ECO:0000256" key="7">
    <source>
        <dbReference type="ARBA" id="ARBA00022741"/>
    </source>
</evidence>
<evidence type="ECO:0000313" key="16">
    <source>
        <dbReference type="Proteomes" id="UP000179807"/>
    </source>
</evidence>
<dbReference type="RefSeq" id="XP_068346728.1">
    <property type="nucleotide sequence ID" value="XM_068513020.1"/>
</dbReference>
<proteinExistence type="inferred from homology"/>
<protein>
    <recommendedName>
        <fullName evidence="3">non-specific serine/threonine protein kinase</fullName>
        <ecNumber evidence="3">2.7.11.1</ecNumber>
    </recommendedName>
</protein>
<dbReference type="VEuPathDB" id="TrichDB:TRFO_40126"/>
<dbReference type="Gene3D" id="1.10.510.10">
    <property type="entry name" value="Transferase(Phosphotransferase) domain 1"/>
    <property type="match status" value="1"/>
</dbReference>
<keyword evidence="9 12" id="KW-0067">ATP-binding</keyword>
<dbReference type="PROSITE" id="PS50011">
    <property type="entry name" value="PROTEIN_KINASE_DOM"/>
    <property type="match status" value="1"/>
</dbReference>
<evidence type="ECO:0000256" key="2">
    <source>
        <dbReference type="ARBA" id="ARBA00008874"/>
    </source>
</evidence>
<comment type="caution">
    <text evidence="15">The sequence shown here is derived from an EMBL/GenBank/DDBJ whole genome shotgun (WGS) entry which is preliminary data.</text>
</comment>
<evidence type="ECO:0000256" key="11">
    <source>
        <dbReference type="ARBA" id="ARBA00048679"/>
    </source>
</evidence>
<evidence type="ECO:0000256" key="13">
    <source>
        <dbReference type="SAM" id="MobiDB-lite"/>
    </source>
</evidence>
<evidence type="ECO:0000259" key="14">
    <source>
        <dbReference type="PROSITE" id="PS50011"/>
    </source>
</evidence>
<accession>A0A1J4J612</accession>
<dbReference type="PANTHER" id="PTHR48012">
    <property type="entry name" value="STERILE20-LIKE KINASE, ISOFORM B-RELATED"/>
    <property type="match status" value="1"/>
</dbReference>
<dbReference type="EC" id="2.7.11.1" evidence="3"/>
<feature type="region of interest" description="Disordered" evidence="13">
    <location>
        <begin position="424"/>
        <end position="451"/>
    </location>
</feature>
<comment type="similarity">
    <text evidence="2">Belongs to the protein kinase superfamily. STE Ser/Thr protein kinase family. STE20 subfamily.</text>
</comment>
<dbReference type="GO" id="GO:0005524">
    <property type="term" value="F:ATP binding"/>
    <property type="evidence" value="ECO:0007669"/>
    <property type="project" value="UniProtKB-UniRule"/>
</dbReference>
<evidence type="ECO:0000256" key="9">
    <source>
        <dbReference type="ARBA" id="ARBA00022840"/>
    </source>
</evidence>